<proteinExistence type="predicted"/>
<dbReference type="AlphaFoldDB" id="A0A6G0R226"/>
<evidence type="ECO:0000313" key="2">
    <source>
        <dbReference type="Proteomes" id="UP000486351"/>
    </source>
</evidence>
<dbReference type="EMBL" id="QXFY01001598">
    <property type="protein sequence ID" value="KAE9313784.1"/>
    <property type="molecule type" value="Genomic_DNA"/>
</dbReference>
<protein>
    <submittedName>
        <fullName evidence="1">Uncharacterized protein</fullName>
    </submittedName>
</protein>
<evidence type="ECO:0000313" key="1">
    <source>
        <dbReference type="EMBL" id="KAE9313784.1"/>
    </source>
</evidence>
<reference evidence="1 2" key="1">
    <citation type="submission" date="2018-09" db="EMBL/GenBank/DDBJ databases">
        <title>Genomic investigation of the strawberry pathogen Phytophthora fragariae indicates pathogenicity is determined by transcriptional variation in three key races.</title>
        <authorList>
            <person name="Adams T.M."/>
            <person name="Armitage A.D."/>
            <person name="Sobczyk M.K."/>
            <person name="Bates H.J."/>
            <person name="Dunwell J.M."/>
            <person name="Nellist C.F."/>
            <person name="Harrison R.J."/>
        </authorList>
    </citation>
    <scope>NUCLEOTIDE SEQUENCE [LARGE SCALE GENOMIC DNA]</scope>
    <source>
        <strain evidence="1 2">NOV-77</strain>
    </source>
</reference>
<comment type="caution">
    <text evidence="1">The sequence shown here is derived from an EMBL/GenBank/DDBJ whole genome shotgun (WGS) entry which is preliminary data.</text>
</comment>
<name>A0A6G0R226_9STRA</name>
<accession>A0A6G0R226</accession>
<gene>
    <name evidence="1" type="ORF">PF008_g19647</name>
</gene>
<sequence>MEGLVELQDAVLMQPQLLVQVQMATCKVLEPVGAQRQVLLELERVGARQQVLLEQVLTEVLPRVPLKVVARHVQKQLERQQML</sequence>
<dbReference type="Proteomes" id="UP000486351">
    <property type="component" value="Unassembled WGS sequence"/>
</dbReference>
<organism evidence="1 2">
    <name type="scientific">Phytophthora fragariae</name>
    <dbReference type="NCBI Taxonomy" id="53985"/>
    <lineage>
        <taxon>Eukaryota</taxon>
        <taxon>Sar</taxon>
        <taxon>Stramenopiles</taxon>
        <taxon>Oomycota</taxon>
        <taxon>Peronosporomycetes</taxon>
        <taxon>Peronosporales</taxon>
        <taxon>Peronosporaceae</taxon>
        <taxon>Phytophthora</taxon>
    </lineage>
</organism>